<reference evidence="5 6" key="1">
    <citation type="submission" date="2016-01" db="EMBL/GenBank/DDBJ databases">
        <title>Whole genome sequencing of Bhargavaea cecembensis T14.</title>
        <authorList>
            <person name="Hong K.W."/>
        </authorList>
    </citation>
    <scope>NUCLEOTIDE SEQUENCE [LARGE SCALE GENOMIC DNA]</scope>
    <source>
        <strain evidence="5 6">T14</strain>
    </source>
</reference>
<dbReference type="InterPro" id="IPR008920">
    <property type="entry name" value="TF_FadR/GntR_C"/>
</dbReference>
<name>A0A161SUY9_9BACL</name>
<dbReference type="Gene3D" id="1.20.120.530">
    <property type="entry name" value="GntR ligand-binding domain-like"/>
    <property type="match status" value="1"/>
</dbReference>
<keyword evidence="3" id="KW-0804">Transcription</keyword>
<dbReference type="AlphaFoldDB" id="A0A161SUY9"/>
<feature type="domain" description="HTH gntR-type" evidence="4">
    <location>
        <begin position="10"/>
        <end position="78"/>
    </location>
</feature>
<dbReference type="PANTHER" id="PTHR43537:SF5">
    <property type="entry name" value="UXU OPERON TRANSCRIPTIONAL REGULATOR"/>
    <property type="match status" value="1"/>
</dbReference>
<evidence type="ECO:0000256" key="1">
    <source>
        <dbReference type="ARBA" id="ARBA00023015"/>
    </source>
</evidence>
<dbReference type="SUPFAM" id="SSF48008">
    <property type="entry name" value="GntR ligand-binding domain-like"/>
    <property type="match status" value="1"/>
</dbReference>
<evidence type="ECO:0000313" key="5">
    <source>
        <dbReference type="EMBL" id="KZE39670.1"/>
    </source>
</evidence>
<dbReference type="PRINTS" id="PR00035">
    <property type="entry name" value="HTHGNTR"/>
</dbReference>
<dbReference type="PANTHER" id="PTHR43537">
    <property type="entry name" value="TRANSCRIPTIONAL REGULATOR, GNTR FAMILY"/>
    <property type="match status" value="1"/>
</dbReference>
<dbReference type="Pfam" id="PF00392">
    <property type="entry name" value="GntR"/>
    <property type="match status" value="1"/>
</dbReference>
<dbReference type="InterPro" id="IPR036390">
    <property type="entry name" value="WH_DNA-bd_sf"/>
</dbReference>
<accession>A0A161SUY9</accession>
<dbReference type="GO" id="GO:0003700">
    <property type="term" value="F:DNA-binding transcription factor activity"/>
    <property type="evidence" value="ECO:0007669"/>
    <property type="project" value="InterPro"/>
</dbReference>
<dbReference type="Gene3D" id="1.10.10.10">
    <property type="entry name" value="Winged helix-like DNA-binding domain superfamily/Winged helix DNA-binding domain"/>
    <property type="match status" value="1"/>
</dbReference>
<evidence type="ECO:0000313" key="6">
    <source>
        <dbReference type="Proteomes" id="UP000076490"/>
    </source>
</evidence>
<dbReference type="PROSITE" id="PS50949">
    <property type="entry name" value="HTH_GNTR"/>
    <property type="match status" value="1"/>
</dbReference>
<dbReference type="CDD" id="cd07377">
    <property type="entry name" value="WHTH_GntR"/>
    <property type="match status" value="1"/>
</dbReference>
<dbReference type="GO" id="GO:0003677">
    <property type="term" value="F:DNA binding"/>
    <property type="evidence" value="ECO:0007669"/>
    <property type="project" value="UniProtKB-KW"/>
</dbReference>
<dbReference type="Proteomes" id="UP000076490">
    <property type="component" value="Unassembled WGS sequence"/>
</dbReference>
<organism evidence="5 6">
    <name type="scientific">Bhargavaea cecembensis</name>
    <dbReference type="NCBI Taxonomy" id="394098"/>
    <lineage>
        <taxon>Bacteria</taxon>
        <taxon>Bacillati</taxon>
        <taxon>Bacillota</taxon>
        <taxon>Bacilli</taxon>
        <taxon>Bacillales</taxon>
        <taxon>Caryophanaceae</taxon>
        <taxon>Bhargavaea</taxon>
    </lineage>
</organism>
<comment type="caution">
    <text evidence="5">The sequence shown here is derived from an EMBL/GenBank/DDBJ whole genome shotgun (WGS) entry which is preliminary data.</text>
</comment>
<evidence type="ECO:0000256" key="3">
    <source>
        <dbReference type="ARBA" id="ARBA00023163"/>
    </source>
</evidence>
<dbReference type="InterPro" id="IPR011711">
    <property type="entry name" value="GntR_C"/>
</dbReference>
<evidence type="ECO:0000256" key="2">
    <source>
        <dbReference type="ARBA" id="ARBA00023125"/>
    </source>
</evidence>
<keyword evidence="1" id="KW-0805">Transcription regulation</keyword>
<dbReference type="InterPro" id="IPR000524">
    <property type="entry name" value="Tscrpt_reg_HTH_GntR"/>
</dbReference>
<evidence type="ECO:0000259" key="4">
    <source>
        <dbReference type="PROSITE" id="PS50949"/>
    </source>
</evidence>
<gene>
    <name evidence="5" type="ORF">AV656_15745</name>
</gene>
<dbReference type="InterPro" id="IPR036388">
    <property type="entry name" value="WH-like_DNA-bd_sf"/>
</dbReference>
<dbReference type="SMART" id="SM00345">
    <property type="entry name" value="HTH_GNTR"/>
    <property type="match status" value="1"/>
</dbReference>
<proteinExistence type="predicted"/>
<dbReference type="OrthoDB" id="369138at2"/>
<sequence>MQFEKLRSSSKKSAEIVSMIKDKLLDGTLKNGDKLPTETELVEQLGVSRTPVREAIKVLESIGVIQIKRGEGMYITNNPSHFSLNPLIFSLIMHSNRTEKLIEFRQHFEILLINMIRTNGSPEKIKKIEEVYQSQVQRMKPNLSSEELADIDLEFHYAVLEATDNDFVMEIGKTIYELYKPKMIQSKQADTIEWTLHTHRAYLDLLHQKDAVVNEEQINKMIFNNQTWLEERNRIEGSD</sequence>
<protein>
    <submittedName>
        <fullName evidence="5">GntR family transcriptional regulator</fullName>
    </submittedName>
</protein>
<dbReference type="SUPFAM" id="SSF46785">
    <property type="entry name" value="Winged helix' DNA-binding domain"/>
    <property type="match status" value="1"/>
</dbReference>
<dbReference type="EMBL" id="LQNT01000002">
    <property type="protein sequence ID" value="KZE39670.1"/>
    <property type="molecule type" value="Genomic_DNA"/>
</dbReference>
<dbReference type="RefSeq" id="WP_063178966.1">
    <property type="nucleotide sequence ID" value="NZ_LQNT01000002.1"/>
</dbReference>
<dbReference type="Pfam" id="PF07729">
    <property type="entry name" value="FCD"/>
    <property type="match status" value="1"/>
</dbReference>
<keyword evidence="2" id="KW-0238">DNA-binding</keyword>